<organism evidence="1">
    <name type="scientific">marine sediment metagenome</name>
    <dbReference type="NCBI Taxonomy" id="412755"/>
    <lineage>
        <taxon>unclassified sequences</taxon>
        <taxon>metagenomes</taxon>
        <taxon>ecological metagenomes</taxon>
    </lineage>
</organism>
<dbReference type="AlphaFoldDB" id="X1BBA4"/>
<reference evidence="1" key="1">
    <citation type="journal article" date="2014" name="Front. Microbiol.">
        <title>High frequency of phylogenetically diverse reductive dehalogenase-homologous genes in deep subseafloor sedimentary metagenomes.</title>
        <authorList>
            <person name="Kawai M."/>
            <person name="Futagami T."/>
            <person name="Toyoda A."/>
            <person name="Takaki Y."/>
            <person name="Nishi S."/>
            <person name="Hori S."/>
            <person name="Arai W."/>
            <person name="Tsubouchi T."/>
            <person name="Morono Y."/>
            <person name="Uchiyama I."/>
            <person name="Ito T."/>
            <person name="Fujiyama A."/>
            <person name="Inagaki F."/>
            <person name="Takami H."/>
        </authorList>
    </citation>
    <scope>NUCLEOTIDE SEQUENCE</scope>
    <source>
        <strain evidence="1">Expedition CK06-06</strain>
    </source>
</reference>
<sequence>LAENVELDPDEKTALLQLQQHRQALIEVLQGEKT</sequence>
<gene>
    <name evidence="1" type="ORF">S01H4_38654</name>
</gene>
<name>X1BBA4_9ZZZZ</name>
<comment type="caution">
    <text evidence="1">The sequence shown here is derived from an EMBL/GenBank/DDBJ whole genome shotgun (WGS) entry which is preliminary data.</text>
</comment>
<dbReference type="EMBL" id="BART01020861">
    <property type="protein sequence ID" value="GAG93194.1"/>
    <property type="molecule type" value="Genomic_DNA"/>
</dbReference>
<protein>
    <submittedName>
        <fullName evidence="1">Uncharacterized protein</fullName>
    </submittedName>
</protein>
<evidence type="ECO:0000313" key="1">
    <source>
        <dbReference type="EMBL" id="GAG93194.1"/>
    </source>
</evidence>
<feature type="non-terminal residue" evidence="1">
    <location>
        <position position="1"/>
    </location>
</feature>
<accession>X1BBA4</accession>
<proteinExistence type="predicted"/>